<sequence length="201" mass="22951">MRISARLVPLPVLFTLDEYRQLLEDDKPMMGSHDHNSTTTGGDHKRGADTHGFCSRPRLSPGSRQGTRGLESAIREHCYGGRDATSRRESDGTSQSHSRATWDRDGGKSAAVPQVEVWVLVRERLDEVPLLGQVETIRQVPNAEYRTIVMSLSNLAYQPTRCSLRSPKHCCWRPSQRFRSCRTWSSFPRCRSHSLKFVRWL</sequence>
<proteinExistence type="predicted"/>
<reference evidence="2" key="1">
    <citation type="submission" date="2021-01" db="EMBL/GenBank/DDBJ databases">
        <authorList>
            <person name="Corre E."/>
            <person name="Pelletier E."/>
            <person name="Niang G."/>
            <person name="Scheremetjew M."/>
            <person name="Finn R."/>
            <person name="Kale V."/>
            <person name="Holt S."/>
            <person name="Cochrane G."/>
            <person name="Meng A."/>
            <person name="Brown T."/>
            <person name="Cohen L."/>
        </authorList>
    </citation>
    <scope>NUCLEOTIDE SEQUENCE</scope>
</reference>
<organism evidence="2">
    <name type="scientific">Noctiluca scintillans</name>
    <name type="common">Sea sparkle</name>
    <name type="synonym">Red tide dinoflagellate</name>
    <dbReference type="NCBI Taxonomy" id="2966"/>
    <lineage>
        <taxon>Eukaryota</taxon>
        <taxon>Sar</taxon>
        <taxon>Alveolata</taxon>
        <taxon>Dinophyceae</taxon>
        <taxon>Noctilucales</taxon>
        <taxon>Noctilucaceae</taxon>
        <taxon>Noctiluca</taxon>
    </lineage>
</organism>
<dbReference type="EMBL" id="HBFQ01023322">
    <property type="protein sequence ID" value="CAD8842025.1"/>
    <property type="molecule type" value="Transcribed_RNA"/>
</dbReference>
<evidence type="ECO:0000256" key="1">
    <source>
        <dbReference type="SAM" id="MobiDB-lite"/>
    </source>
</evidence>
<feature type="compositionally biased region" description="Basic and acidic residues" evidence="1">
    <location>
        <begin position="27"/>
        <end position="49"/>
    </location>
</feature>
<feature type="compositionally biased region" description="Basic and acidic residues" evidence="1">
    <location>
        <begin position="73"/>
        <end position="91"/>
    </location>
</feature>
<protein>
    <submittedName>
        <fullName evidence="2">Uncharacterized protein</fullName>
    </submittedName>
</protein>
<gene>
    <name evidence="2" type="ORF">NSCI0253_LOCUS16373</name>
</gene>
<name>A0A7S1F496_NOCSC</name>
<accession>A0A7S1F496</accession>
<dbReference type="AlphaFoldDB" id="A0A7S1F496"/>
<feature type="region of interest" description="Disordered" evidence="1">
    <location>
        <begin position="27"/>
        <end position="107"/>
    </location>
</feature>
<evidence type="ECO:0000313" key="2">
    <source>
        <dbReference type="EMBL" id="CAD8842025.1"/>
    </source>
</evidence>